<keyword evidence="1" id="KW-1133">Transmembrane helix</keyword>
<comment type="caution">
    <text evidence="2">The sequence shown here is derived from an EMBL/GenBank/DDBJ whole genome shotgun (WGS) entry which is preliminary data.</text>
</comment>
<dbReference type="EMBL" id="SNXZ01000002">
    <property type="protein sequence ID" value="TDQ01297.1"/>
    <property type="molecule type" value="Genomic_DNA"/>
</dbReference>
<sequence length="216" mass="22990">MSDEDVRKEDQGPLSLNLAENSKRRGCAWLVIPVLLGAAIGGVVGLIGGRVPGLISAGVVVVVMAAFSYGIARRSVWLEGSHVVARTFGRKRVDLHRAEQIELLITDVRGMRTVGLLITGPPKGKTVNLSVATYSGTGYRELGILVLRRLADVLAGSENTAGLVYSQLLVAQLRSEAKGEAAGDRPLYRLASVAPPGRIAQRLRPDAVSRFVATLD</sequence>
<feature type="transmembrane region" description="Helical" evidence="1">
    <location>
        <begin position="27"/>
        <end position="47"/>
    </location>
</feature>
<dbReference type="Proteomes" id="UP000295444">
    <property type="component" value="Unassembled WGS sequence"/>
</dbReference>
<protein>
    <submittedName>
        <fullName evidence="2">Uncharacterized protein</fullName>
    </submittedName>
</protein>
<dbReference type="RefSeq" id="WP_133849896.1">
    <property type="nucleotide sequence ID" value="NZ_SNXZ01000002.1"/>
</dbReference>
<feature type="transmembrane region" description="Helical" evidence="1">
    <location>
        <begin position="53"/>
        <end position="72"/>
    </location>
</feature>
<evidence type="ECO:0000313" key="2">
    <source>
        <dbReference type="EMBL" id="TDQ01297.1"/>
    </source>
</evidence>
<proteinExistence type="predicted"/>
<evidence type="ECO:0000313" key="3">
    <source>
        <dbReference type="Proteomes" id="UP000295444"/>
    </source>
</evidence>
<organism evidence="2 3">
    <name type="scientific">Labedaea rhizosphaerae</name>
    <dbReference type="NCBI Taxonomy" id="598644"/>
    <lineage>
        <taxon>Bacteria</taxon>
        <taxon>Bacillati</taxon>
        <taxon>Actinomycetota</taxon>
        <taxon>Actinomycetes</taxon>
        <taxon>Pseudonocardiales</taxon>
        <taxon>Pseudonocardiaceae</taxon>
        <taxon>Labedaea</taxon>
    </lineage>
</organism>
<accession>A0A4R6SI35</accession>
<gene>
    <name evidence="2" type="ORF">EV186_1021165</name>
</gene>
<name>A0A4R6SI35_LABRH</name>
<dbReference type="AlphaFoldDB" id="A0A4R6SI35"/>
<keyword evidence="1" id="KW-0472">Membrane</keyword>
<keyword evidence="1" id="KW-0812">Transmembrane</keyword>
<keyword evidence="3" id="KW-1185">Reference proteome</keyword>
<reference evidence="2 3" key="1">
    <citation type="submission" date="2019-03" db="EMBL/GenBank/DDBJ databases">
        <title>Genomic Encyclopedia of Type Strains, Phase IV (KMG-IV): sequencing the most valuable type-strain genomes for metagenomic binning, comparative biology and taxonomic classification.</title>
        <authorList>
            <person name="Goeker M."/>
        </authorList>
    </citation>
    <scope>NUCLEOTIDE SEQUENCE [LARGE SCALE GENOMIC DNA]</scope>
    <source>
        <strain evidence="2 3">DSM 45361</strain>
    </source>
</reference>
<dbReference type="OrthoDB" id="4545264at2"/>
<evidence type="ECO:0000256" key="1">
    <source>
        <dbReference type="SAM" id="Phobius"/>
    </source>
</evidence>